<reference evidence="2" key="2">
    <citation type="journal article" date="2017" name="Sci. Adv.">
        <title>A tail of two voltages: Proteomic comparison of the three electric organs of the electric eel.</title>
        <authorList>
            <person name="Traeger L.L."/>
            <person name="Sabat G."/>
            <person name="Barrett-Wilt G.A."/>
            <person name="Wells G.B."/>
            <person name="Sussman M.R."/>
        </authorList>
    </citation>
    <scope>NUCLEOTIDE SEQUENCE [LARGE SCALE GENOMIC DNA]</scope>
</reference>
<evidence type="ECO:0000313" key="1">
    <source>
        <dbReference type="Ensembl" id="ENSEEEP00000032137.2"/>
    </source>
</evidence>
<organism evidence="1 2">
    <name type="scientific">Electrophorus electricus</name>
    <name type="common">Electric eel</name>
    <name type="synonym">Gymnotus electricus</name>
    <dbReference type="NCBI Taxonomy" id="8005"/>
    <lineage>
        <taxon>Eukaryota</taxon>
        <taxon>Metazoa</taxon>
        <taxon>Chordata</taxon>
        <taxon>Craniata</taxon>
        <taxon>Vertebrata</taxon>
        <taxon>Euteleostomi</taxon>
        <taxon>Actinopterygii</taxon>
        <taxon>Neopterygii</taxon>
        <taxon>Teleostei</taxon>
        <taxon>Ostariophysi</taxon>
        <taxon>Gymnotiformes</taxon>
        <taxon>Gymnotoidei</taxon>
        <taxon>Gymnotidae</taxon>
        <taxon>Electrophorus</taxon>
    </lineage>
</organism>
<reference evidence="1" key="3">
    <citation type="submission" date="2020-05" db="EMBL/GenBank/DDBJ databases">
        <title>Electrophorus electricus (electric eel) genome, fEleEle1, primary haplotype.</title>
        <authorList>
            <person name="Myers G."/>
            <person name="Meyer A."/>
            <person name="Fedrigo O."/>
            <person name="Formenti G."/>
            <person name="Rhie A."/>
            <person name="Tracey A."/>
            <person name="Sims Y."/>
            <person name="Jarvis E.D."/>
        </authorList>
    </citation>
    <scope>NUCLEOTIDE SEQUENCE [LARGE SCALE GENOMIC DNA]</scope>
</reference>
<proteinExistence type="predicted"/>
<dbReference type="GeneTree" id="ENSGT00940000177715"/>
<evidence type="ECO:0000313" key="2">
    <source>
        <dbReference type="Proteomes" id="UP000314983"/>
    </source>
</evidence>
<accession>A0A4W4G7I8</accession>
<protein>
    <submittedName>
        <fullName evidence="1">Uncharacterized protein</fullName>
    </submittedName>
</protein>
<reference evidence="1" key="4">
    <citation type="submission" date="2025-08" db="UniProtKB">
        <authorList>
            <consortium name="Ensembl"/>
        </authorList>
    </citation>
    <scope>IDENTIFICATION</scope>
</reference>
<reference evidence="1" key="5">
    <citation type="submission" date="2025-09" db="UniProtKB">
        <authorList>
            <consortium name="Ensembl"/>
        </authorList>
    </citation>
    <scope>IDENTIFICATION</scope>
</reference>
<dbReference type="OMA" id="TVGPHRQ"/>
<reference evidence="2" key="1">
    <citation type="journal article" date="2014" name="Science">
        <title>Nonhuman genetics. Genomic basis for the convergent evolution of electric organs.</title>
        <authorList>
            <person name="Gallant J.R."/>
            <person name="Traeger L.L."/>
            <person name="Volkening J.D."/>
            <person name="Moffett H."/>
            <person name="Chen P.H."/>
            <person name="Novina C.D."/>
            <person name="Phillips G.N.Jr."/>
            <person name="Anand R."/>
            <person name="Wells G.B."/>
            <person name="Pinch M."/>
            <person name="Guth R."/>
            <person name="Unguez G.A."/>
            <person name="Albert J.S."/>
            <person name="Zakon H.H."/>
            <person name="Samanta M.P."/>
            <person name="Sussman M.R."/>
        </authorList>
    </citation>
    <scope>NUCLEOTIDE SEQUENCE [LARGE SCALE GENOMIC DNA]</scope>
</reference>
<dbReference type="Proteomes" id="UP000314983">
    <property type="component" value="Chromosome 10"/>
</dbReference>
<keyword evidence="2" id="KW-1185">Reference proteome</keyword>
<sequence>SLKGQCGAAPHAELQVLLGHVRLYDGARRAHGQAERVSDLPHHQRGADVRRPDLSVLPRRLGAHKQAVLAPPLAAARGTVHESRRHVVQLRLVDLLLRAFAPVLKDNGDLQRTELNLSHMVTAHEHTGFHGGTGSVIWHLQSFVVHCF</sequence>
<dbReference type="Ensembl" id="ENSEEET00000032524.2">
    <property type="protein sequence ID" value="ENSEEEP00000032137.2"/>
    <property type="gene ID" value="ENSEEEG00000015329.2"/>
</dbReference>
<dbReference type="AlphaFoldDB" id="A0A4W4G7I8"/>
<name>A0A4W4G7I8_ELEEL</name>